<dbReference type="EMBL" id="QFQB01000041">
    <property type="protein sequence ID" value="PZQ45690.1"/>
    <property type="molecule type" value="Genomic_DNA"/>
</dbReference>
<dbReference type="AlphaFoldDB" id="A0A2W5Q2X5"/>
<protein>
    <submittedName>
        <fullName evidence="1">Uncharacterized protein</fullName>
    </submittedName>
</protein>
<evidence type="ECO:0000313" key="1">
    <source>
        <dbReference type="EMBL" id="PZQ45690.1"/>
    </source>
</evidence>
<name>A0A2W5Q2X5_9BACT</name>
<sequence>MLKGAEYLLRAEKRRSFGATAALLPLRQDQEAVVANLSGTFDEAAQAKAQAALDLIKRTRDWNDMTAENTRILRDRGILPLRT</sequence>
<gene>
    <name evidence="1" type="ORF">DI551_06685</name>
</gene>
<accession>A0A2W5Q2X5</accession>
<proteinExistence type="predicted"/>
<evidence type="ECO:0000313" key="2">
    <source>
        <dbReference type="Proteomes" id="UP000249417"/>
    </source>
</evidence>
<comment type="caution">
    <text evidence="1">The sequence shown here is derived from an EMBL/GenBank/DDBJ whole genome shotgun (WGS) entry which is preliminary data.</text>
</comment>
<organism evidence="1 2">
    <name type="scientific">Micavibrio aeruginosavorus</name>
    <dbReference type="NCBI Taxonomy" id="349221"/>
    <lineage>
        <taxon>Bacteria</taxon>
        <taxon>Pseudomonadati</taxon>
        <taxon>Bdellovibrionota</taxon>
        <taxon>Bdellovibrionia</taxon>
        <taxon>Bdellovibrionales</taxon>
        <taxon>Pseudobdellovibrionaceae</taxon>
        <taxon>Micavibrio</taxon>
    </lineage>
</organism>
<reference evidence="1 2" key="1">
    <citation type="submission" date="2017-08" db="EMBL/GenBank/DDBJ databases">
        <title>Infants hospitalized years apart are colonized by the same room-sourced microbial strains.</title>
        <authorList>
            <person name="Brooks B."/>
            <person name="Olm M.R."/>
            <person name="Firek B.A."/>
            <person name="Baker R."/>
            <person name="Thomas B.C."/>
            <person name="Morowitz M.J."/>
            <person name="Banfield J.F."/>
        </authorList>
    </citation>
    <scope>NUCLEOTIDE SEQUENCE [LARGE SCALE GENOMIC DNA]</scope>
    <source>
        <strain evidence="1">S2_005_002_R2_29</strain>
    </source>
</reference>
<dbReference type="Proteomes" id="UP000249417">
    <property type="component" value="Unassembled WGS sequence"/>
</dbReference>